<dbReference type="EMBL" id="FRAC01000027">
    <property type="protein sequence ID" value="SHL23813.1"/>
    <property type="molecule type" value="Genomic_DNA"/>
</dbReference>
<dbReference type="Proteomes" id="UP000184386">
    <property type="component" value="Unassembled WGS sequence"/>
</dbReference>
<organism evidence="2 3">
    <name type="scientific">Anaerocolumna jejuensis DSM 15929</name>
    <dbReference type="NCBI Taxonomy" id="1121322"/>
    <lineage>
        <taxon>Bacteria</taxon>
        <taxon>Bacillati</taxon>
        <taxon>Bacillota</taxon>
        <taxon>Clostridia</taxon>
        <taxon>Lachnospirales</taxon>
        <taxon>Lachnospiraceae</taxon>
        <taxon>Anaerocolumna</taxon>
    </lineage>
</organism>
<protein>
    <submittedName>
        <fullName evidence="2">Uncharacterized protein</fullName>
    </submittedName>
</protein>
<evidence type="ECO:0000256" key="1">
    <source>
        <dbReference type="SAM" id="SignalP"/>
    </source>
</evidence>
<accession>A0A1M6Z0B3</accession>
<evidence type="ECO:0000313" key="2">
    <source>
        <dbReference type="EMBL" id="SHL23813.1"/>
    </source>
</evidence>
<gene>
    <name evidence="2" type="ORF">SAMN02745136_04440</name>
</gene>
<dbReference type="AlphaFoldDB" id="A0A1M6Z0B3"/>
<feature type="chain" id="PRO_5013020095" evidence="1">
    <location>
        <begin position="24"/>
        <end position="301"/>
    </location>
</feature>
<sequence>MKKILGLCIVFCMVFCSVINVDAKEKTKEKVFTTDELAEFDINDLDENLNLADAINEYPIIKEIYYIGLTDEEAEEMSIDISQKDEKTVRVASNIKAKEFLSYLNAMRPKAVEAKMIKGNNDRVAETEVEAVTSSISASASYGVAWPYITNTSTTTNCYGYALGWNAFKNPGDIYYHDGATYTTSSTVTDVANNMIRDANRAQLTPRTISSATASINSNEYRIVTRVGYHYISGIGWVWDYHWMRQNSTGGWCHKPGQTPSADLGNINPSTYSWNLGTYYNNFYDSTPVYIATPKLPVCIY</sequence>
<proteinExistence type="predicted"/>
<feature type="signal peptide" evidence="1">
    <location>
        <begin position="1"/>
        <end position="23"/>
    </location>
</feature>
<dbReference type="OrthoDB" id="2665084at2"/>
<dbReference type="RefSeq" id="WP_073279220.1">
    <property type="nucleotide sequence ID" value="NZ_FRAC01000027.1"/>
</dbReference>
<keyword evidence="1" id="KW-0732">Signal</keyword>
<keyword evidence="3" id="KW-1185">Reference proteome</keyword>
<reference evidence="2 3" key="1">
    <citation type="submission" date="2016-11" db="EMBL/GenBank/DDBJ databases">
        <authorList>
            <person name="Jaros S."/>
            <person name="Januszkiewicz K."/>
            <person name="Wedrychowicz H."/>
        </authorList>
    </citation>
    <scope>NUCLEOTIDE SEQUENCE [LARGE SCALE GENOMIC DNA]</scope>
    <source>
        <strain evidence="2 3">DSM 15929</strain>
    </source>
</reference>
<evidence type="ECO:0000313" key="3">
    <source>
        <dbReference type="Proteomes" id="UP000184386"/>
    </source>
</evidence>
<name>A0A1M6Z0B3_9FIRM</name>